<sequence length="180" mass="20031">MDRRISTAGVETATNLLVDRVREAQQAATTSQAIHTSRRRDLYRSKAQKRVKHTRKEAGYRTKGLPWRSMGGNDRPNATLRAGRRKSPSVHDQLTSNPSEGSIAKLHKIVLRLLGPDCISTAALRQLPRKAMVAVNRIFNGILRTGHFPDAWKRGKVITIPKPGKDSQSPSNLRPITLLS</sequence>
<name>A0A4C1YYM1_EUMVA</name>
<dbReference type="EMBL" id="BGZK01001518">
    <property type="protein sequence ID" value="GBP81581.1"/>
    <property type="molecule type" value="Genomic_DNA"/>
</dbReference>
<keyword evidence="3" id="KW-0695">RNA-directed DNA polymerase</keyword>
<keyword evidence="4" id="KW-1185">Reference proteome</keyword>
<dbReference type="PANTHER" id="PTHR19446">
    <property type="entry name" value="REVERSE TRANSCRIPTASES"/>
    <property type="match status" value="1"/>
</dbReference>
<dbReference type="InterPro" id="IPR000477">
    <property type="entry name" value="RT_dom"/>
</dbReference>
<dbReference type="AlphaFoldDB" id="A0A4C1YYM1"/>
<comment type="caution">
    <text evidence="3">The sequence shown here is derived from an EMBL/GenBank/DDBJ whole genome shotgun (WGS) entry which is preliminary data.</text>
</comment>
<evidence type="ECO:0000256" key="1">
    <source>
        <dbReference type="SAM" id="MobiDB-lite"/>
    </source>
</evidence>
<gene>
    <name evidence="3" type="ORF">EVAR_52481_1</name>
</gene>
<organism evidence="3 4">
    <name type="scientific">Eumeta variegata</name>
    <name type="common">Bagworm moth</name>
    <name type="synonym">Eumeta japonica</name>
    <dbReference type="NCBI Taxonomy" id="151549"/>
    <lineage>
        <taxon>Eukaryota</taxon>
        <taxon>Metazoa</taxon>
        <taxon>Ecdysozoa</taxon>
        <taxon>Arthropoda</taxon>
        <taxon>Hexapoda</taxon>
        <taxon>Insecta</taxon>
        <taxon>Pterygota</taxon>
        <taxon>Neoptera</taxon>
        <taxon>Endopterygota</taxon>
        <taxon>Lepidoptera</taxon>
        <taxon>Glossata</taxon>
        <taxon>Ditrysia</taxon>
        <taxon>Tineoidea</taxon>
        <taxon>Psychidae</taxon>
        <taxon>Oiketicinae</taxon>
        <taxon>Eumeta</taxon>
    </lineage>
</organism>
<feature type="region of interest" description="Disordered" evidence="1">
    <location>
        <begin position="49"/>
        <end position="99"/>
    </location>
</feature>
<proteinExistence type="predicted"/>
<reference evidence="3 4" key="1">
    <citation type="journal article" date="2019" name="Commun. Biol.">
        <title>The bagworm genome reveals a unique fibroin gene that provides high tensile strength.</title>
        <authorList>
            <person name="Kono N."/>
            <person name="Nakamura H."/>
            <person name="Ohtoshi R."/>
            <person name="Tomita M."/>
            <person name="Numata K."/>
            <person name="Arakawa K."/>
        </authorList>
    </citation>
    <scope>NUCLEOTIDE SEQUENCE [LARGE SCALE GENOMIC DNA]</scope>
</reference>
<dbReference type="Proteomes" id="UP000299102">
    <property type="component" value="Unassembled WGS sequence"/>
</dbReference>
<dbReference type="OrthoDB" id="412981at2759"/>
<evidence type="ECO:0000259" key="2">
    <source>
        <dbReference type="PROSITE" id="PS50878"/>
    </source>
</evidence>
<accession>A0A4C1YYM1</accession>
<feature type="region of interest" description="Disordered" evidence="1">
    <location>
        <begin position="159"/>
        <end position="180"/>
    </location>
</feature>
<feature type="domain" description="Reverse transcriptase" evidence="2">
    <location>
        <begin position="141"/>
        <end position="180"/>
    </location>
</feature>
<protein>
    <submittedName>
        <fullName evidence="3">Probable RNA-directed DNA polymerase from transposon X-element</fullName>
    </submittedName>
</protein>
<keyword evidence="3" id="KW-0808">Transferase</keyword>
<evidence type="ECO:0000313" key="3">
    <source>
        <dbReference type="EMBL" id="GBP81581.1"/>
    </source>
</evidence>
<feature type="compositionally biased region" description="Polar residues" evidence="1">
    <location>
        <begin position="166"/>
        <end position="180"/>
    </location>
</feature>
<dbReference type="GO" id="GO:0003964">
    <property type="term" value="F:RNA-directed DNA polymerase activity"/>
    <property type="evidence" value="ECO:0007669"/>
    <property type="project" value="UniProtKB-KW"/>
</dbReference>
<keyword evidence="3" id="KW-0548">Nucleotidyltransferase</keyword>
<dbReference type="PROSITE" id="PS50878">
    <property type="entry name" value="RT_POL"/>
    <property type="match status" value="1"/>
</dbReference>
<feature type="compositionally biased region" description="Polar residues" evidence="1">
    <location>
        <begin position="90"/>
        <end position="99"/>
    </location>
</feature>
<evidence type="ECO:0000313" key="4">
    <source>
        <dbReference type="Proteomes" id="UP000299102"/>
    </source>
</evidence>